<evidence type="ECO:0000313" key="1">
    <source>
        <dbReference type="EMBL" id="KAF5384080.1"/>
    </source>
</evidence>
<comment type="caution">
    <text evidence="1">The sequence shown here is derived from an EMBL/GenBank/DDBJ whole genome shotgun (WGS) entry which is preliminary data.</text>
</comment>
<dbReference type="EMBL" id="JAACJP010000005">
    <property type="protein sequence ID" value="KAF5384080.1"/>
    <property type="molecule type" value="Genomic_DNA"/>
</dbReference>
<proteinExistence type="predicted"/>
<dbReference type="Proteomes" id="UP000565441">
    <property type="component" value="Unassembled WGS sequence"/>
</dbReference>
<keyword evidence="2" id="KW-1185">Reference proteome</keyword>
<dbReference type="PANTHER" id="PTHR37331">
    <property type="entry name" value="YALI0F11671P"/>
    <property type="match status" value="1"/>
</dbReference>
<accession>A0A8H5M7G6</accession>
<protein>
    <submittedName>
        <fullName evidence="1">Uncharacterized protein</fullName>
    </submittedName>
</protein>
<dbReference type="AlphaFoldDB" id="A0A8H5M7G6"/>
<reference evidence="1 2" key="1">
    <citation type="journal article" date="2020" name="ISME J.">
        <title>Uncovering the hidden diversity of litter-decomposition mechanisms in mushroom-forming fungi.</title>
        <authorList>
            <person name="Floudas D."/>
            <person name="Bentzer J."/>
            <person name="Ahren D."/>
            <person name="Johansson T."/>
            <person name="Persson P."/>
            <person name="Tunlid A."/>
        </authorList>
    </citation>
    <scope>NUCLEOTIDE SEQUENCE [LARGE SCALE GENOMIC DNA]</scope>
    <source>
        <strain evidence="1 2">CBS 661.87</strain>
    </source>
</reference>
<evidence type="ECO:0000313" key="2">
    <source>
        <dbReference type="Proteomes" id="UP000565441"/>
    </source>
</evidence>
<name>A0A8H5M7G6_9AGAR</name>
<organism evidence="1 2">
    <name type="scientific">Tricholomella constricta</name>
    <dbReference type="NCBI Taxonomy" id="117010"/>
    <lineage>
        <taxon>Eukaryota</taxon>
        <taxon>Fungi</taxon>
        <taxon>Dikarya</taxon>
        <taxon>Basidiomycota</taxon>
        <taxon>Agaricomycotina</taxon>
        <taxon>Agaricomycetes</taxon>
        <taxon>Agaricomycetidae</taxon>
        <taxon>Agaricales</taxon>
        <taxon>Tricholomatineae</taxon>
        <taxon>Lyophyllaceae</taxon>
        <taxon>Tricholomella</taxon>
    </lineage>
</organism>
<sequence>MRPARVGNALQNSVLRQRLLTQPRARQIPTRLYSSLKNTHPSPSITPFTPRAILRGAATATNIHRAAYSSQDASSTEPELQLTSFEDSSRPGLFYHLVSPPTPSSRDRPAYALSFLETPPPHGASSVIIGWLPATRSADSSEARGAGLSDFVENRKFRDILQEVIKDGLQKGVDEIQSNGALQLQAGWMHIHDDRNLPPLGRIGDPDDIIGTVLVEDSKILPETYMEMPSYRLCTDDGPIKLSPGLAKHLQARLEEVDKEERSR</sequence>
<dbReference type="OrthoDB" id="5397701at2759"/>
<gene>
    <name evidence="1" type="ORF">D9615_003285</name>
</gene>
<dbReference type="PANTHER" id="PTHR37331:SF1">
    <property type="entry name" value="YALI0F11671P"/>
    <property type="match status" value="1"/>
</dbReference>